<dbReference type="AlphaFoldDB" id="A0A6G7WI94"/>
<gene>
    <name evidence="1" type="ORF">G7058_07830</name>
</gene>
<dbReference type="Proteomes" id="UP000501830">
    <property type="component" value="Chromosome"/>
</dbReference>
<proteinExistence type="predicted"/>
<sequence length="78" mass="9301">MEGKWCLQGKVEKIKVLKLEEMPLVRFTLTDERETRENCLIKNHSLNFLFQVTEGKSIVIYGKRNNHNQFVVHKYHVN</sequence>
<evidence type="ECO:0000313" key="1">
    <source>
        <dbReference type="EMBL" id="QIK51939.1"/>
    </source>
</evidence>
<dbReference type="GeneID" id="94553188"/>
<dbReference type="KEGG" id="jpo:G7058_07830"/>
<name>A0A6G7WI94_9LACT</name>
<evidence type="ECO:0000313" key="2">
    <source>
        <dbReference type="Proteomes" id="UP000501830"/>
    </source>
</evidence>
<protein>
    <submittedName>
        <fullName evidence="1">Uncharacterized protein</fullName>
    </submittedName>
</protein>
<dbReference type="EMBL" id="CP049889">
    <property type="protein sequence ID" value="QIK51939.1"/>
    <property type="molecule type" value="Genomic_DNA"/>
</dbReference>
<keyword evidence="2" id="KW-1185">Reference proteome</keyword>
<dbReference type="CDD" id="cd03524">
    <property type="entry name" value="RPA2_OBF_family"/>
    <property type="match status" value="1"/>
</dbReference>
<reference evidence="1 2" key="1">
    <citation type="journal article" date="2017" name="Int. J. Syst. Evol. Microbiol.">
        <title>Jeotgalibaca porci sp. nov. and Jeotgalibaca arthritidis sp. nov., isolated from pigs, and emended description of the genus Jeotgalibaca.</title>
        <authorList>
            <person name="Zamora L."/>
            <person name="Perez-Sancho M."/>
            <person name="Dominguez L."/>
            <person name="Fernandez-Garayzabal J.F."/>
            <person name="Vela A.I."/>
        </authorList>
    </citation>
    <scope>NUCLEOTIDE SEQUENCE [LARGE SCALE GENOMIC DNA]</scope>
    <source>
        <strain evidence="1 2">CCUG 69148</strain>
    </source>
</reference>
<organism evidence="1 2">
    <name type="scientific">Jeotgalibaca porci</name>
    <dbReference type="NCBI Taxonomy" id="1868793"/>
    <lineage>
        <taxon>Bacteria</taxon>
        <taxon>Bacillati</taxon>
        <taxon>Bacillota</taxon>
        <taxon>Bacilli</taxon>
        <taxon>Lactobacillales</taxon>
        <taxon>Carnobacteriaceae</taxon>
        <taxon>Jeotgalibaca</taxon>
    </lineage>
</organism>
<dbReference type="RefSeq" id="WP_166063000.1">
    <property type="nucleotide sequence ID" value="NZ_CP049889.1"/>
</dbReference>
<accession>A0A6G7WI94</accession>